<dbReference type="CDD" id="cd05276">
    <property type="entry name" value="p53_inducible_oxidoreductase"/>
    <property type="match status" value="1"/>
</dbReference>
<organism evidence="4 5">
    <name type="scientific">Effusibacillus dendaii</name>
    <dbReference type="NCBI Taxonomy" id="2743772"/>
    <lineage>
        <taxon>Bacteria</taxon>
        <taxon>Bacillati</taxon>
        <taxon>Bacillota</taxon>
        <taxon>Bacilli</taxon>
        <taxon>Bacillales</taxon>
        <taxon>Alicyclobacillaceae</taxon>
        <taxon>Effusibacillus</taxon>
    </lineage>
</organism>
<protein>
    <submittedName>
        <fullName evidence="4">NAD(P)H quinone oxidoreductase</fullName>
    </submittedName>
</protein>
<dbReference type="AlphaFoldDB" id="A0A7I8DEG3"/>
<accession>A0A7I8DEG3</accession>
<dbReference type="Pfam" id="PF00107">
    <property type="entry name" value="ADH_zinc_N"/>
    <property type="match status" value="1"/>
</dbReference>
<evidence type="ECO:0000259" key="3">
    <source>
        <dbReference type="SMART" id="SM00829"/>
    </source>
</evidence>
<dbReference type="Gene3D" id="3.90.180.10">
    <property type="entry name" value="Medium-chain alcohol dehydrogenases, catalytic domain"/>
    <property type="match status" value="1"/>
</dbReference>
<dbReference type="KEGG" id="eff:skT53_22210"/>
<gene>
    <name evidence="4" type="ORF">skT53_22210</name>
</gene>
<dbReference type="RefSeq" id="WP_200757010.1">
    <property type="nucleotide sequence ID" value="NZ_AP023366.1"/>
</dbReference>
<dbReference type="InterPro" id="IPR013154">
    <property type="entry name" value="ADH-like_N"/>
</dbReference>
<dbReference type="SMART" id="SM00829">
    <property type="entry name" value="PKS_ER"/>
    <property type="match status" value="1"/>
</dbReference>
<evidence type="ECO:0000256" key="1">
    <source>
        <dbReference type="ARBA" id="ARBA00022857"/>
    </source>
</evidence>
<dbReference type="SUPFAM" id="SSF51735">
    <property type="entry name" value="NAD(P)-binding Rossmann-fold domains"/>
    <property type="match status" value="1"/>
</dbReference>
<name>A0A7I8DEG3_9BACL</name>
<dbReference type="SUPFAM" id="SSF50129">
    <property type="entry name" value="GroES-like"/>
    <property type="match status" value="1"/>
</dbReference>
<evidence type="ECO:0000313" key="4">
    <source>
        <dbReference type="EMBL" id="BCJ87236.1"/>
    </source>
</evidence>
<dbReference type="PANTHER" id="PTHR48106:SF18">
    <property type="entry name" value="QUINONE OXIDOREDUCTASE PIG3"/>
    <property type="match status" value="1"/>
</dbReference>
<dbReference type="InterPro" id="IPR013149">
    <property type="entry name" value="ADH-like_C"/>
</dbReference>
<dbReference type="GO" id="GO:0016651">
    <property type="term" value="F:oxidoreductase activity, acting on NAD(P)H"/>
    <property type="evidence" value="ECO:0007669"/>
    <property type="project" value="TreeGrafter"/>
</dbReference>
<dbReference type="Pfam" id="PF08240">
    <property type="entry name" value="ADH_N"/>
    <property type="match status" value="1"/>
</dbReference>
<reference evidence="4 5" key="1">
    <citation type="submission" date="2020-08" db="EMBL/GenBank/DDBJ databases">
        <title>Complete Genome Sequence of Effusibacillus dendaii Strain skT53, Isolated from Farmland soil.</title>
        <authorList>
            <person name="Konishi T."/>
            <person name="Kawasaki H."/>
        </authorList>
    </citation>
    <scope>NUCLEOTIDE SEQUENCE [LARGE SCALE GENOMIC DNA]</scope>
    <source>
        <strain evidence="5">skT53</strain>
    </source>
</reference>
<keyword evidence="2" id="KW-0560">Oxidoreductase</keyword>
<keyword evidence="5" id="KW-1185">Reference proteome</keyword>
<sequence>MKAVLMNGFGDSDVLYIGEHPDPIMGEQDLLVRVRATALNRADLLQRRGLYPPPPGASEILGLEMAGEVVSVGAAVTGWKPGDRVCALLPGGGYAELVSIPADMAIRLPDSFSFEQGAAIPEVFLTAYLNLFWLGGLQPGQKVLVHAGASGVGTAAIQLIREAGAVSIVTAGAPEKLQRCFELGAAAGWNYKEGSFAPWVKEQTDGKGVNIILDFVGASYFADNLASLAVDGRLVIIGTMGGSNVNDLNLGYILARRLQIIGTALRSRSVQDKIRLTKEFSDFAWQRFADGRLQPIIDSVYDWKDAAKAHAYMESNANVGKIILRVTD</sequence>
<dbReference type="GO" id="GO:0070402">
    <property type="term" value="F:NADPH binding"/>
    <property type="evidence" value="ECO:0007669"/>
    <property type="project" value="TreeGrafter"/>
</dbReference>
<keyword evidence="1" id="KW-0521">NADP</keyword>
<dbReference type="Gene3D" id="3.40.50.720">
    <property type="entry name" value="NAD(P)-binding Rossmann-like Domain"/>
    <property type="match status" value="1"/>
</dbReference>
<evidence type="ECO:0000256" key="2">
    <source>
        <dbReference type="ARBA" id="ARBA00023002"/>
    </source>
</evidence>
<dbReference type="InterPro" id="IPR020843">
    <property type="entry name" value="ER"/>
</dbReference>
<dbReference type="EMBL" id="AP023366">
    <property type="protein sequence ID" value="BCJ87236.1"/>
    <property type="molecule type" value="Genomic_DNA"/>
</dbReference>
<evidence type="ECO:0000313" key="5">
    <source>
        <dbReference type="Proteomes" id="UP000593802"/>
    </source>
</evidence>
<proteinExistence type="predicted"/>
<dbReference type="InterPro" id="IPR011032">
    <property type="entry name" value="GroES-like_sf"/>
</dbReference>
<dbReference type="Proteomes" id="UP000593802">
    <property type="component" value="Chromosome"/>
</dbReference>
<dbReference type="InterPro" id="IPR036291">
    <property type="entry name" value="NAD(P)-bd_dom_sf"/>
</dbReference>
<feature type="domain" description="Enoyl reductase (ER)" evidence="3">
    <location>
        <begin position="10"/>
        <end position="324"/>
    </location>
</feature>
<dbReference type="NCBIfam" id="TIGR02824">
    <property type="entry name" value="quinone_pig3"/>
    <property type="match status" value="1"/>
</dbReference>
<dbReference type="PANTHER" id="PTHR48106">
    <property type="entry name" value="QUINONE OXIDOREDUCTASE PIG3-RELATED"/>
    <property type="match status" value="1"/>
</dbReference>
<dbReference type="InterPro" id="IPR014189">
    <property type="entry name" value="Quinone_OxRdtase_PIG3"/>
</dbReference>